<dbReference type="OrthoDB" id="9804104at2"/>
<gene>
    <name evidence="2" type="ORF">LX73_0507</name>
</gene>
<evidence type="ECO:0000313" key="2">
    <source>
        <dbReference type="EMBL" id="TYP95211.1"/>
    </source>
</evidence>
<dbReference type="Pfam" id="PF13561">
    <property type="entry name" value="adh_short_C2"/>
    <property type="match status" value="1"/>
</dbReference>
<comment type="caution">
    <text evidence="2">The sequence shown here is derived from an EMBL/GenBank/DDBJ whole genome shotgun (WGS) entry which is preliminary data.</text>
</comment>
<protein>
    <submittedName>
        <fullName evidence="2">NAD(P)-dependent dehydrogenase, short-chain alcohol dehydrogenase family</fullName>
    </submittedName>
</protein>
<dbReference type="PANTHER" id="PTHR42760:SF40">
    <property type="entry name" value="3-OXOACYL-[ACYL-CARRIER-PROTEIN] REDUCTASE, CHLOROPLASTIC"/>
    <property type="match status" value="1"/>
</dbReference>
<dbReference type="Proteomes" id="UP000324595">
    <property type="component" value="Unassembled WGS sequence"/>
</dbReference>
<dbReference type="InterPro" id="IPR036291">
    <property type="entry name" value="NAD(P)-bd_dom_sf"/>
</dbReference>
<name>A0A5D3YRP9_9BACT</name>
<dbReference type="EMBL" id="VNHY01000001">
    <property type="protein sequence ID" value="TYP95211.1"/>
    <property type="molecule type" value="Genomic_DNA"/>
</dbReference>
<proteinExistence type="inferred from homology"/>
<sequence>MNKNTYALVTGASRGIGKSIAQLLLEQGGIVIGTARSSAFPDEFVENPDFEGIHVDLANPDAIKSKLKPIFDRDTAPNVLINNAGIFLEAGFDLDDESWLDTLDQTMQVNLRSAALLSKWALNRWKEEGGGYLINVSSRAAYRGDTQEYSAYAASKGALVAFTKSVARDFGEHGVSAYSIAPGFIKTDMAMGSIDVYGEDYLTEGMAFDEITSPEEVGELVAFLASGKVPHMTGATFHINGGSYMI</sequence>
<dbReference type="AlphaFoldDB" id="A0A5D3YRP9"/>
<dbReference type="GO" id="GO:0030497">
    <property type="term" value="P:fatty acid elongation"/>
    <property type="evidence" value="ECO:0007669"/>
    <property type="project" value="TreeGrafter"/>
</dbReference>
<organism evidence="2 3">
    <name type="scientific">Fodinibius salinus</name>
    <dbReference type="NCBI Taxonomy" id="860790"/>
    <lineage>
        <taxon>Bacteria</taxon>
        <taxon>Pseudomonadati</taxon>
        <taxon>Balneolota</taxon>
        <taxon>Balneolia</taxon>
        <taxon>Balneolales</taxon>
        <taxon>Balneolaceae</taxon>
        <taxon>Fodinibius</taxon>
    </lineage>
</organism>
<dbReference type="CDD" id="cd05233">
    <property type="entry name" value="SDR_c"/>
    <property type="match status" value="1"/>
</dbReference>
<dbReference type="Gene3D" id="3.40.50.720">
    <property type="entry name" value="NAD(P)-binding Rossmann-like Domain"/>
    <property type="match status" value="1"/>
</dbReference>
<dbReference type="SUPFAM" id="SSF51735">
    <property type="entry name" value="NAD(P)-binding Rossmann-fold domains"/>
    <property type="match status" value="1"/>
</dbReference>
<dbReference type="PANTHER" id="PTHR42760">
    <property type="entry name" value="SHORT-CHAIN DEHYDROGENASES/REDUCTASES FAMILY MEMBER"/>
    <property type="match status" value="1"/>
</dbReference>
<dbReference type="InterPro" id="IPR002347">
    <property type="entry name" value="SDR_fam"/>
</dbReference>
<dbReference type="PRINTS" id="PR00081">
    <property type="entry name" value="GDHRDH"/>
</dbReference>
<reference evidence="2 3" key="1">
    <citation type="submission" date="2019-07" db="EMBL/GenBank/DDBJ databases">
        <title>Genomic Encyclopedia of Archaeal and Bacterial Type Strains, Phase II (KMG-II): from individual species to whole genera.</title>
        <authorList>
            <person name="Goeker M."/>
        </authorList>
    </citation>
    <scope>NUCLEOTIDE SEQUENCE [LARGE SCALE GENOMIC DNA]</scope>
    <source>
        <strain evidence="2 3">DSM 21935</strain>
    </source>
</reference>
<evidence type="ECO:0000313" key="3">
    <source>
        <dbReference type="Proteomes" id="UP000324595"/>
    </source>
</evidence>
<evidence type="ECO:0000256" key="1">
    <source>
        <dbReference type="ARBA" id="ARBA00006484"/>
    </source>
</evidence>
<dbReference type="GO" id="GO:0016616">
    <property type="term" value="F:oxidoreductase activity, acting on the CH-OH group of donors, NAD or NADP as acceptor"/>
    <property type="evidence" value="ECO:0007669"/>
    <property type="project" value="TreeGrafter"/>
</dbReference>
<dbReference type="RefSeq" id="WP_148897888.1">
    <property type="nucleotide sequence ID" value="NZ_VNHY01000001.1"/>
</dbReference>
<accession>A0A5D3YRP9</accession>
<comment type="similarity">
    <text evidence="1">Belongs to the short-chain dehydrogenases/reductases (SDR) family.</text>
</comment>
<dbReference type="PRINTS" id="PR00080">
    <property type="entry name" value="SDRFAMILY"/>
</dbReference>
<keyword evidence="3" id="KW-1185">Reference proteome</keyword>